<dbReference type="Proteomes" id="UP000775547">
    <property type="component" value="Unassembled WGS sequence"/>
</dbReference>
<proteinExistence type="predicted"/>
<gene>
    <name evidence="2" type="ORF">DXG03_005941</name>
</gene>
<protein>
    <submittedName>
        <fullName evidence="2">Uncharacterized protein</fullName>
    </submittedName>
</protein>
<reference evidence="2" key="2">
    <citation type="submission" date="2021-10" db="EMBL/GenBank/DDBJ databases">
        <title>Phylogenomics reveals ancestral predisposition of the termite-cultivated fungus Termitomyces towards a domesticated lifestyle.</title>
        <authorList>
            <person name="Auxier B."/>
            <person name="Grum-Grzhimaylo A."/>
            <person name="Cardenas M.E."/>
            <person name="Lodge J.D."/>
            <person name="Laessoe T."/>
            <person name="Pedersen O."/>
            <person name="Smith M.E."/>
            <person name="Kuyper T.W."/>
            <person name="Franco-Molano E.A."/>
            <person name="Baroni T.J."/>
            <person name="Aanen D.K."/>
        </authorList>
    </citation>
    <scope>NUCLEOTIDE SEQUENCE</scope>
    <source>
        <strain evidence="2">AP01</strain>
        <tissue evidence="2">Mycelium</tissue>
    </source>
</reference>
<reference evidence="2" key="1">
    <citation type="submission" date="2020-07" db="EMBL/GenBank/DDBJ databases">
        <authorList>
            <person name="Nieuwenhuis M."/>
            <person name="Van De Peppel L.J.J."/>
        </authorList>
    </citation>
    <scope>NUCLEOTIDE SEQUENCE</scope>
    <source>
        <strain evidence="2">AP01</strain>
        <tissue evidence="2">Mycelium</tissue>
    </source>
</reference>
<accession>A0A9P7G1H1</accession>
<dbReference type="AlphaFoldDB" id="A0A9P7G1H1"/>
<sequence length="439" mass="50433">MDQIKIPVHHGLRRPFSRALRDAILLPNVEDKAAVEAILARHTITWEQMVLWKPRWVWKHVKRFVSRPSILYARVSEVYRSFGPLKDATTGQALFNNASWEKVKKTLQESISTWFWGKIMMSVAKRYGSYNTGPQFAVNLLRDYGLHHNLKVGTYNRAGTMYIGSFDIWTRNRISQLADLMTTAFPSNSREVSVIGWVNGNDFERSSETFGILPLAASSKKTLGMADFHREYAAKEKIRHLHLTALQNTHFTILPIHTPNERALFSLLAKEQHGQFSGRTQPNWVTLAYTWSQYCDGHTIFYKLPEHLKNYFKAWKENRNEANSIETQRAAYERLRAYLDPDMRQMPSIRAALPAPLDAEVDMNRRVLQAEAVCEWELGLLLGRHVLRQSNLQYHYVSAPESNNTLQADRKGKKRALPIDESAATAGQTAVVKKRAPRT</sequence>
<feature type="region of interest" description="Disordered" evidence="1">
    <location>
        <begin position="405"/>
        <end position="439"/>
    </location>
</feature>
<evidence type="ECO:0000256" key="1">
    <source>
        <dbReference type="SAM" id="MobiDB-lite"/>
    </source>
</evidence>
<evidence type="ECO:0000313" key="3">
    <source>
        <dbReference type="Proteomes" id="UP000775547"/>
    </source>
</evidence>
<evidence type="ECO:0000313" key="2">
    <source>
        <dbReference type="EMBL" id="KAG5641135.1"/>
    </source>
</evidence>
<name>A0A9P7G1H1_9AGAR</name>
<dbReference type="EMBL" id="JABCKV010000380">
    <property type="protein sequence ID" value="KAG5641135.1"/>
    <property type="molecule type" value="Genomic_DNA"/>
</dbReference>
<dbReference type="OrthoDB" id="1920326at2759"/>
<keyword evidence="3" id="KW-1185">Reference proteome</keyword>
<comment type="caution">
    <text evidence="2">The sequence shown here is derived from an EMBL/GenBank/DDBJ whole genome shotgun (WGS) entry which is preliminary data.</text>
</comment>
<organism evidence="2 3">
    <name type="scientific">Asterophora parasitica</name>
    <dbReference type="NCBI Taxonomy" id="117018"/>
    <lineage>
        <taxon>Eukaryota</taxon>
        <taxon>Fungi</taxon>
        <taxon>Dikarya</taxon>
        <taxon>Basidiomycota</taxon>
        <taxon>Agaricomycotina</taxon>
        <taxon>Agaricomycetes</taxon>
        <taxon>Agaricomycetidae</taxon>
        <taxon>Agaricales</taxon>
        <taxon>Tricholomatineae</taxon>
        <taxon>Lyophyllaceae</taxon>
        <taxon>Asterophora</taxon>
    </lineage>
</organism>